<dbReference type="Gene3D" id="1.10.287.130">
    <property type="match status" value="1"/>
</dbReference>
<dbReference type="SUPFAM" id="SSF47384">
    <property type="entry name" value="Homodimeric domain of signal transducing histidine kinase"/>
    <property type="match status" value="1"/>
</dbReference>
<feature type="domain" description="Histidine kinase" evidence="7">
    <location>
        <begin position="375"/>
        <end position="597"/>
    </location>
</feature>
<dbReference type="CDD" id="cd00082">
    <property type="entry name" value="HisKA"/>
    <property type="match status" value="1"/>
</dbReference>
<dbReference type="Pfam" id="PF02518">
    <property type="entry name" value="HATPase_c"/>
    <property type="match status" value="1"/>
</dbReference>
<comment type="catalytic activity">
    <reaction evidence="1">
        <text>ATP + protein L-histidine = ADP + protein N-phospho-L-histidine.</text>
        <dbReference type="EC" id="2.7.13.3"/>
    </reaction>
</comment>
<protein>
    <recommendedName>
        <fullName evidence="2">histidine kinase</fullName>
        <ecNumber evidence="2">2.7.13.3</ecNumber>
    </recommendedName>
</protein>
<feature type="transmembrane region" description="Helical" evidence="6">
    <location>
        <begin position="275"/>
        <end position="296"/>
    </location>
</feature>
<dbReference type="PROSITE" id="PS50109">
    <property type="entry name" value="HIS_KIN"/>
    <property type="match status" value="1"/>
</dbReference>
<keyword evidence="6" id="KW-1133">Transmembrane helix</keyword>
<evidence type="ECO:0000256" key="3">
    <source>
        <dbReference type="ARBA" id="ARBA00022553"/>
    </source>
</evidence>
<dbReference type="SMART" id="SM00388">
    <property type="entry name" value="HisKA"/>
    <property type="match status" value="1"/>
</dbReference>
<dbReference type="Gene3D" id="3.40.50.2300">
    <property type="match status" value="1"/>
</dbReference>
<gene>
    <name evidence="9" type="ORF">SAMN06265376_102276</name>
</gene>
<dbReference type="AlphaFoldDB" id="A0A238YSG7"/>
<evidence type="ECO:0000313" key="9">
    <source>
        <dbReference type="EMBL" id="SNR73379.1"/>
    </source>
</evidence>
<dbReference type="Gene3D" id="3.30.565.10">
    <property type="entry name" value="Histidine kinase-like ATPase, C-terminal domain"/>
    <property type="match status" value="1"/>
</dbReference>
<feature type="modified residue" description="4-aspartylphosphate" evidence="5">
    <location>
        <position position="671"/>
    </location>
</feature>
<dbReference type="Proteomes" id="UP000198379">
    <property type="component" value="Unassembled WGS sequence"/>
</dbReference>
<dbReference type="EC" id="2.7.13.3" evidence="2"/>
<evidence type="ECO:0000256" key="5">
    <source>
        <dbReference type="PROSITE-ProRule" id="PRU00169"/>
    </source>
</evidence>
<dbReference type="PROSITE" id="PS50110">
    <property type="entry name" value="RESPONSE_REGULATORY"/>
    <property type="match status" value="1"/>
</dbReference>
<dbReference type="InterPro" id="IPR036097">
    <property type="entry name" value="HisK_dim/P_sf"/>
</dbReference>
<organism evidence="9 10">
    <name type="scientific">Dokdonia pacifica</name>
    <dbReference type="NCBI Taxonomy" id="1627892"/>
    <lineage>
        <taxon>Bacteria</taxon>
        <taxon>Pseudomonadati</taxon>
        <taxon>Bacteroidota</taxon>
        <taxon>Flavobacteriia</taxon>
        <taxon>Flavobacteriales</taxon>
        <taxon>Flavobacteriaceae</taxon>
        <taxon>Dokdonia</taxon>
    </lineage>
</organism>
<dbReference type="FunFam" id="3.30.565.10:FF:000010">
    <property type="entry name" value="Sensor histidine kinase RcsC"/>
    <property type="match status" value="1"/>
</dbReference>
<dbReference type="InterPro" id="IPR003594">
    <property type="entry name" value="HATPase_dom"/>
</dbReference>
<keyword evidence="6" id="KW-0812">Transmembrane</keyword>
<dbReference type="InterPro" id="IPR005467">
    <property type="entry name" value="His_kinase_dom"/>
</dbReference>
<keyword evidence="6" id="KW-0472">Membrane</keyword>
<dbReference type="OrthoDB" id="9811889at2"/>
<dbReference type="InterPro" id="IPR001789">
    <property type="entry name" value="Sig_transdc_resp-reg_receiver"/>
</dbReference>
<dbReference type="Gene3D" id="6.10.340.10">
    <property type="match status" value="1"/>
</dbReference>
<keyword evidence="4" id="KW-0902">Two-component regulatory system</keyword>
<dbReference type="SUPFAM" id="SSF55874">
    <property type="entry name" value="ATPase domain of HSP90 chaperone/DNA topoisomerase II/histidine kinase"/>
    <property type="match status" value="1"/>
</dbReference>
<dbReference type="InterPro" id="IPR004358">
    <property type="entry name" value="Sig_transdc_His_kin-like_C"/>
</dbReference>
<dbReference type="SMART" id="SM00387">
    <property type="entry name" value="HATPase_c"/>
    <property type="match status" value="1"/>
</dbReference>
<evidence type="ECO:0000256" key="1">
    <source>
        <dbReference type="ARBA" id="ARBA00000085"/>
    </source>
</evidence>
<dbReference type="GO" id="GO:0000155">
    <property type="term" value="F:phosphorelay sensor kinase activity"/>
    <property type="evidence" value="ECO:0007669"/>
    <property type="project" value="InterPro"/>
</dbReference>
<dbReference type="EMBL" id="FZNY01000002">
    <property type="protein sequence ID" value="SNR73379.1"/>
    <property type="molecule type" value="Genomic_DNA"/>
</dbReference>
<feature type="domain" description="Response regulatory" evidence="8">
    <location>
        <begin position="622"/>
        <end position="740"/>
    </location>
</feature>
<dbReference type="PANTHER" id="PTHR45339:SF1">
    <property type="entry name" value="HYBRID SIGNAL TRANSDUCTION HISTIDINE KINASE J"/>
    <property type="match status" value="1"/>
</dbReference>
<dbReference type="Pfam" id="PF00072">
    <property type="entry name" value="Response_reg"/>
    <property type="match status" value="1"/>
</dbReference>
<keyword evidence="9" id="KW-0808">Transferase</keyword>
<evidence type="ECO:0000259" key="8">
    <source>
        <dbReference type="PROSITE" id="PS50110"/>
    </source>
</evidence>
<evidence type="ECO:0000259" key="7">
    <source>
        <dbReference type="PROSITE" id="PS50109"/>
    </source>
</evidence>
<keyword evidence="10" id="KW-1185">Reference proteome</keyword>
<dbReference type="InterPro" id="IPR003661">
    <property type="entry name" value="HisK_dim/P_dom"/>
</dbReference>
<accession>A0A238YSG7</accession>
<keyword evidence="3 5" id="KW-0597">Phosphoprotein</keyword>
<dbReference type="SMART" id="SM00448">
    <property type="entry name" value="REC"/>
    <property type="match status" value="1"/>
</dbReference>
<keyword evidence="9" id="KW-0418">Kinase</keyword>
<dbReference type="RefSeq" id="WP_089371038.1">
    <property type="nucleotide sequence ID" value="NZ_BMEP01000001.1"/>
</dbReference>
<dbReference type="PANTHER" id="PTHR45339">
    <property type="entry name" value="HYBRID SIGNAL TRANSDUCTION HISTIDINE KINASE J"/>
    <property type="match status" value="1"/>
</dbReference>
<evidence type="ECO:0000256" key="6">
    <source>
        <dbReference type="SAM" id="Phobius"/>
    </source>
</evidence>
<evidence type="ECO:0000256" key="2">
    <source>
        <dbReference type="ARBA" id="ARBA00012438"/>
    </source>
</evidence>
<proteinExistence type="predicted"/>
<dbReference type="SUPFAM" id="SSF52172">
    <property type="entry name" value="CheY-like"/>
    <property type="match status" value="1"/>
</dbReference>
<dbReference type="InterPro" id="IPR011006">
    <property type="entry name" value="CheY-like_superfamily"/>
</dbReference>
<feature type="transmembrane region" description="Helical" evidence="6">
    <location>
        <begin position="20"/>
        <end position="40"/>
    </location>
</feature>
<dbReference type="PRINTS" id="PR00344">
    <property type="entry name" value="BCTRLSENSOR"/>
</dbReference>
<sequence length="748" mass="85521">MSYYSIIEKLRFRSFRSKAILSFLTFLASLIIWVASYFYIHRKDTISDTISIEILDVSKQFNANIDNYNTFFYTGYRDAAFYDKSEASSLYIYLANLRSIPEQLETIKDQASSIDIPLDIKTITDNYKSLRQEVLTLVAKMERRGYKNFGIEGKMQEKAQLLIDGGHIDQISLLKLRNYEKDFLLRGEKQYYSDFNFLSSQLLENARLNDSIRILLRGYQEDFRTLVALNDEIGYYSNDGLHEKITTLHSTIQKDLSDISIATSKGIESKKTTQITATSITSILLAFIMVLLVFYLSKNLTKGVQTLNTNIAQFIESDFEDTQEIKSDNSILEIDSLFSSYQKLKDTLINTIKELEITAKKATDNANYKTQFLSKMSHEMRTPLNGIQGMLHLLKSSDESTQKREEYISIVDRSVHQLSDLITMILDHSRLETGNLEIQERSVNLEQDISQLMRIFEYQAREKKLNFEYHNYSDTNYNVYVDSLRIQQVLINLMKNAIKFTQKGKIVITLEDLNFSDNIQHVRFIVKDTGIGMDEKDFDRLLTSFEQGDNSKTRKFDGAGLGLSLSNNLLKLMGSKLCVESSLGKGTTFYFDLPLKKAESKVRKEVSKKIEVALSNNPENTHVLIVEDNKINQKVLERLLSKLHISCDIAANGKEGVALFKKNTYDLILMDINMPVMGGIEAAKLIKSLKKYKTQAPPIIAVTAGATLENESFTSESSLDEFLGKPIDFDTLKIIIKKYLNINESEES</sequence>
<evidence type="ECO:0000256" key="4">
    <source>
        <dbReference type="ARBA" id="ARBA00023012"/>
    </source>
</evidence>
<name>A0A238YSG7_9FLAO</name>
<dbReference type="Pfam" id="PF00512">
    <property type="entry name" value="HisKA"/>
    <property type="match status" value="1"/>
</dbReference>
<reference evidence="9 10" key="1">
    <citation type="submission" date="2017-06" db="EMBL/GenBank/DDBJ databases">
        <authorList>
            <person name="Kim H.J."/>
            <person name="Triplett B.A."/>
        </authorList>
    </citation>
    <scope>NUCLEOTIDE SEQUENCE [LARGE SCALE GENOMIC DNA]</scope>
    <source>
        <strain evidence="9 10">DSM 25597</strain>
    </source>
</reference>
<evidence type="ECO:0000313" key="10">
    <source>
        <dbReference type="Proteomes" id="UP000198379"/>
    </source>
</evidence>
<dbReference type="CDD" id="cd17546">
    <property type="entry name" value="REC_hyHK_CKI1_RcsC-like"/>
    <property type="match status" value="1"/>
</dbReference>
<dbReference type="InterPro" id="IPR036890">
    <property type="entry name" value="HATPase_C_sf"/>
</dbReference>